<dbReference type="PROSITE" id="PS50850">
    <property type="entry name" value="MFS"/>
    <property type="match status" value="1"/>
</dbReference>
<dbReference type="InterPro" id="IPR020846">
    <property type="entry name" value="MFS_dom"/>
</dbReference>
<feature type="transmembrane region" description="Helical" evidence="5">
    <location>
        <begin position="46"/>
        <end position="65"/>
    </location>
</feature>
<feature type="transmembrane region" description="Helical" evidence="5">
    <location>
        <begin position="85"/>
        <end position="102"/>
    </location>
</feature>
<organism evidence="7 8">
    <name type="scientific">Actinophytocola oryzae</name>
    <dbReference type="NCBI Taxonomy" id="502181"/>
    <lineage>
        <taxon>Bacteria</taxon>
        <taxon>Bacillati</taxon>
        <taxon>Actinomycetota</taxon>
        <taxon>Actinomycetes</taxon>
        <taxon>Pseudonocardiales</taxon>
        <taxon>Pseudonocardiaceae</taxon>
    </lineage>
</organism>
<protein>
    <submittedName>
        <fullName evidence="7">MFS transporter</fullName>
    </submittedName>
</protein>
<feature type="transmembrane region" description="Helical" evidence="5">
    <location>
        <begin position="299"/>
        <end position="320"/>
    </location>
</feature>
<dbReference type="GO" id="GO:0022857">
    <property type="term" value="F:transmembrane transporter activity"/>
    <property type="evidence" value="ECO:0007669"/>
    <property type="project" value="InterPro"/>
</dbReference>
<evidence type="ECO:0000256" key="5">
    <source>
        <dbReference type="SAM" id="Phobius"/>
    </source>
</evidence>
<feature type="transmembrane region" description="Helical" evidence="5">
    <location>
        <begin position="234"/>
        <end position="251"/>
    </location>
</feature>
<evidence type="ECO:0000313" key="8">
    <source>
        <dbReference type="Proteomes" id="UP000294927"/>
    </source>
</evidence>
<feature type="transmembrane region" description="Helical" evidence="5">
    <location>
        <begin position="388"/>
        <end position="409"/>
    </location>
</feature>
<dbReference type="Proteomes" id="UP000294927">
    <property type="component" value="Unassembled WGS sequence"/>
</dbReference>
<reference evidence="7 8" key="1">
    <citation type="submission" date="2019-03" db="EMBL/GenBank/DDBJ databases">
        <title>Genomic Encyclopedia of Archaeal and Bacterial Type Strains, Phase II (KMG-II): from individual species to whole genera.</title>
        <authorList>
            <person name="Goeker M."/>
        </authorList>
    </citation>
    <scope>NUCLEOTIDE SEQUENCE [LARGE SCALE GENOMIC DNA]</scope>
    <source>
        <strain evidence="7 8">DSM 45499</strain>
    </source>
</reference>
<dbReference type="GO" id="GO:0005886">
    <property type="term" value="C:plasma membrane"/>
    <property type="evidence" value="ECO:0007669"/>
    <property type="project" value="UniProtKB-SubCell"/>
</dbReference>
<evidence type="ECO:0000256" key="2">
    <source>
        <dbReference type="ARBA" id="ARBA00022692"/>
    </source>
</evidence>
<feature type="transmembrane region" description="Helical" evidence="5">
    <location>
        <begin position="271"/>
        <end position="292"/>
    </location>
</feature>
<sequence length="419" mass="44697">MTAVEPPRTRARGRRITFYVALAAFAQESTWNFYDAQVPPLLREHLSSAALIGLLMGMDNILGIVIQPWMGNRSDNTRTRWGRRIPYLAVGMPVAALLFATIPLASTLPVLIALMFAYTLVANSFKPVGDSLLPDFIRPERRSRANAVVKIAISLTVIVSALISTFLVDSHPVLSFWIPSALMLGCAAVLVLRVRDNTSPAYEAAVAEERRPDAGDSARMREVLRDIAVDPDRGRVLVILVIFLFGCAWFSSRSLITTYGMETLGLSRGDAGGLTLLSGVAYLLAAFPLALLSERVGRLRVMAFGMALFAVSLVAGTLVHTETGTVVALCAGAAGAAGFAINGAVVLWNMAPSSRVLGTYTGLYTVGWMSGGFVGPAVVGGVVDLTGWRFMLVDTAVLAALAVVVALRIQASRRDGATL</sequence>
<dbReference type="InterPro" id="IPR036259">
    <property type="entry name" value="MFS_trans_sf"/>
</dbReference>
<evidence type="ECO:0000256" key="3">
    <source>
        <dbReference type="ARBA" id="ARBA00022989"/>
    </source>
</evidence>
<feature type="transmembrane region" description="Helical" evidence="5">
    <location>
        <begin position="326"/>
        <end position="348"/>
    </location>
</feature>
<evidence type="ECO:0000256" key="4">
    <source>
        <dbReference type="ARBA" id="ARBA00023136"/>
    </source>
</evidence>
<evidence type="ECO:0000256" key="1">
    <source>
        <dbReference type="ARBA" id="ARBA00004651"/>
    </source>
</evidence>
<evidence type="ECO:0000259" key="6">
    <source>
        <dbReference type="PROSITE" id="PS50850"/>
    </source>
</evidence>
<feature type="transmembrane region" description="Helical" evidence="5">
    <location>
        <begin position="360"/>
        <end position="382"/>
    </location>
</feature>
<name>A0A4R7W577_9PSEU</name>
<comment type="subcellular location">
    <subcellularLocation>
        <location evidence="1">Cell membrane</location>
        <topology evidence="1">Multi-pass membrane protein</topology>
    </subcellularLocation>
</comment>
<feature type="transmembrane region" description="Helical" evidence="5">
    <location>
        <begin position="108"/>
        <end position="126"/>
    </location>
</feature>
<keyword evidence="8" id="KW-1185">Reference proteome</keyword>
<comment type="caution">
    <text evidence="7">The sequence shown here is derived from an EMBL/GenBank/DDBJ whole genome shotgun (WGS) entry which is preliminary data.</text>
</comment>
<keyword evidence="2 5" id="KW-0812">Transmembrane</keyword>
<evidence type="ECO:0000313" key="7">
    <source>
        <dbReference type="EMBL" id="TDV57893.1"/>
    </source>
</evidence>
<dbReference type="SUPFAM" id="SSF103473">
    <property type="entry name" value="MFS general substrate transporter"/>
    <property type="match status" value="1"/>
</dbReference>
<feature type="domain" description="Major facilitator superfamily (MFS) profile" evidence="6">
    <location>
        <begin position="234"/>
        <end position="419"/>
    </location>
</feature>
<accession>A0A4R7W577</accession>
<dbReference type="RefSeq" id="WP_133901104.1">
    <property type="nucleotide sequence ID" value="NZ_SOCP01000001.1"/>
</dbReference>
<keyword evidence="4 5" id="KW-0472">Membrane</keyword>
<feature type="transmembrane region" description="Helical" evidence="5">
    <location>
        <begin position="174"/>
        <end position="192"/>
    </location>
</feature>
<proteinExistence type="predicted"/>
<dbReference type="InterPro" id="IPR011701">
    <property type="entry name" value="MFS"/>
</dbReference>
<dbReference type="OrthoDB" id="3717977at2"/>
<dbReference type="PANTHER" id="PTHR23528:SF1">
    <property type="entry name" value="MAJOR FACILITATOR SUPERFAMILY (MFS) PROFILE DOMAIN-CONTAINING PROTEIN"/>
    <property type="match status" value="1"/>
</dbReference>
<dbReference type="Gene3D" id="1.20.1250.20">
    <property type="entry name" value="MFS general substrate transporter like domains"/>
    <property type="match status" value="2"/>
</dbReference>
<feature type="transmembrane region" description="Helical" evidence="5">
    <location>
        <begin position="16"/>
        <end position="34"/>
    </location>
</feature>
<keyword evidence="3 5" id="KW-1133">Transmembrane helix</keyword>
<gene>
    <name evidence="7" type="ORF">CLV71_101767</name>
</gene>
<dbReference type="PANTHER" id="PTHR23528">
    <property type="match status" value="1"/>
</dbReference>
<dbReference type="AlphaFoldDB" id="A0A4R7W577"/>
<feature type="transmembrane region" description="Helical" evidence="5">
    <location>
        <begin position="147"/>
        <end position="168"/>
    </location>
</feature>
<dbReference type="EMBL" id="SOCP01000001">
    <property type="protein sequence ID" value="TDV57893.1"/>
    <property type="molecule type" value="Genomic_DNA"/>
</dbReference>
<dbReference type="Pfam" id="PF07690">
    <property type="entry name" value="MFS_1"/>
    <property type="match status" value="1"/>
</dbReference>